<dbReference type="Gene3D" id="3.40.50.300">
    <property type="entry name" value="P-loop containing nucleotide triphosphate hydrolases"/>
    <property type="match status" value="1"/>
</dbReference>
<name>A0A9L0IQE1_EQUAS</name>
<keyword evidence="9" id="KW-0999">Mitochondrion inner membrane</keyword>
<keyword evidence="5" id="KW-0645">Protease</keyword>
<keyword evidence="11" id="KW-0862">Zinc</keyword>
<dbReference type="GeneTree" id="ENSGT00940000160625"/>
<keyword evidence="8" id="KW-0547">Nucleotide-binding</keyword>
<organism evidence="21 22">
    <name type="scientific">Equus asinus</name>
    <name type="common">Donkey</name>
    <name type="synonym">Equus africanus asinus</name>
    <dbReference type="NCBI Taxonomy" id="9793"/>
    <lineage>
        <taxon>Eukaryota</taxon>
        <taxon>Metazoa</taxon>
        <taxon>Chordata</taxon>
        <taxon>Craniata</taxon>
        <taxon>Vertebrata</taxon>
        <taxon>Euteleostomi</taxon>
        <taxon>Mammalia</taxon>
        <taxon>Eutheria</taxon>
        <taxon>Laurasiatheria</taxon>
        <taxon>Perissodactyla</taxon>
        <taxon>Equidae</taxon>
        <taxon>Equus</taxon>
    </lineage>
</organism>
<dbReference type="InterPro" id="IPR037219">
    <property type="entry name" value="Peptidase_M41-like"/>
</dbReference>
<dbReference type="InterPro" id="IPR050928">
    <property type="entry name" value="ATP-dep_Zn_Metalloprotease"/>
</dbReference>
<dbReference type="Proteomes" id="UP000694387">
    <property type="component" value="Chromosome 28"/>
</dbReference>
<dbReference type="InterPro" id="IPR003959">
    <property type="entry name" value="ATPase_AAA_core"/>
</dbReference>
<accession>A0A9L0IQE1</accession>
<evidence type="ECO:0000256" key="5">
    <source>
        <dbReference type="ARBA" id="ARBA00022670"/>
    </source>
</evidence>
<dbReference type="InterPro" id="IPR011546">
    <property type="entry name" value="Pept_M41_FtsH_extracell"/>
</dbReference>
<evidence type="ECO:0000256" key="12">
    <source>
        <dbReference type="ARBA" id="ARBA00022840"/>
    </source>
</evidence>
<dbReference type="GO" id="GO:0034982">
    <property type="term" value="P:mitochondrial protein processing"/>
    <property type="evidence" value="ECO:0007669"/>
    <property type="project" value="Ensembl"/>
</dbReference>
<dbReference type="SUPFAM" id="SSF140990">
    <property type="entry name" value="FtsH protease domain-like"/>
    <property type="match status" value="1"/>
</dbReference>
<dbReference type="SMART" id="SM00382">
    <property type="entry name" value="AAA"/>
    <property type="match status" value="1"/>
</dbReference>
<keyword evidence="22" id="KW-1185">Reference proteome</keyword>
<keyword evidence="17" id="KW-0472">Membrane</keyword>
<evidence type="ECO:0000256" key="14">
    <source>
        <dbReference type="ARBA" id="ARBA00022989"/>
    </source>
</evidence>
<dbReference type="GO" id="GO:0004222">
    <property type="term" value="F:metalloendopeptidase activity"/>
    <property type="evidence" value="ECO:0007669"/>
    <property type="project" value="InterPro"/>
</dbReference>
<reference evidence="21" key="2">
    <citation type="submission" date="2025-08" db="UniProtKB">
        <authorList>
            <consortium name="Ensembl"/>
        </authorList>
    </citation>
    <scope>IDENTIFICATION</scope>
</reference>
<dbReference type="PROSITE" id="PS00674">
    <property type="entry name" value="AAA"/>
    <property type="match status" value="1"/>
</dbReference>
<dbReference type="Ensembl" id="ENSEAST00005063990.1">
    <property type="protein sequence ID" value="ENSEASP00005039996.1"/>
    <property type="gene ID" value="ENSEASG00005001622.2"/>
</dbReference>
<keyword evidence="7" id="KW-0479">Metal-binding</keyword>
<dbReference type="Gene3D" id="1.10.8.60">
    <property type="match status" value="1"/>
</dbReference>
<reference evidence="21 22" key="1">
    <citation type="journal article" date="2020" name="Nat. Commun.">
        <title>Donkey genomes provide new insights into domestication and selection for coat color.</title>
        <authorList>
            <person name="Wang"/>
            <person name="C."/>
            <person name="Li"/>
            <person name="H."/>
            <person name="Guo"/>
            <person name="Y."/>
            <person name="Huang"/>
            <person name="J."/>
            <person name="Sun"/>
            <person name="Y."/>
            <person name="Min"/>
            <person name="J."/>
            <person name="Wang"/>
            <person name="J."/>
            <person name="Fang"/>
            <person name="X."/>
            <person name="Zhao"/>
            <person name="Z."/>
            <person name="Wang"/>
            <person name="S."/>
            <person name="Zhang"/>
            <person name="Y."/>
            <person name="Liu"/>
            <person name="Q."/>
            <person name="Jiang"/>
            <person name="Q."/>
            <person name="Wang"/>
            <person name="X."/>
            <person name="Guo"/>
            <person name="Y."/>
            <person name="Yang"/>
            <person name="C."/>
            <person name="Wang"/>
            <person name="Y."/>
            <person name="Tian"/>
            <person name="F."/>
            <person name="Zhuang"/>
            <person name="G."/>
            <person name="Fan"/>
            <person name="Y."/>
            <person name="Gao"/>
            <person name="Q."/>
            <person name="Li"/>
            <person name="Y."/>
            <person name="Ju"/>
            <person name="Z."/>
            <person name="Li"/>
            <person name="J."/>
            <person name="Li"/>
            <person name="R."/>
            <person name="Hou"/>
            <person name="M."/>
            <person name="Yang"/>
            <person name="G."/>
            <person name="Liu"/>
            <person name="G."/>
            <person name="Liu"/>
            <person name="W."/>
            <person name="Guo"/>
            <person name="J."/>
            <person name="Pan"/>
            <person name="S."/>
            <person name="Fan"/>
            <person name="G."/>
            <person name="Zhang"/>
            <person name="W."/>
            <person name="Zhang"/>
            <person name="R."/>
            <person name="Yu"/>
            <person name="J."/>
            <person name="Zhang"/>
            <person name="X."/>
            <person name="Yin"/>
            <person name="Q."/>
            <person name="Ji"/>
            <person name="C."/>
            <person name="Jin"/>
            <person name="Y."/>
            <person name="Yue"/>
            <person name="G."/>
            <person name="Liu"/>
            <person name="M."/>
            <person name="Xu"/>
            <person name="J."/>
            <person name="Liu"/>
            <person name="S."/>
            <person name="Jordana"/>
            <person name="J."/>
            <person name="Noce"/>
            <person name="A."/>
            <person name="Amills"/>
            <person name="M."/>
            <person name="Wu"/>
            <person name="D.D."/>
            <person name="Li"/>
            <person name="S."/>
            <person name="Zhou"/>
            <person name="X. and Zhong"/>
            <person name="J."/>
        </authorList>
    </citation>
    <scope>NUCLEOTIDE SEQUENCE [LARGE SCALE GENOMIC DNA]</scope>
</reference>
<evidence type="ECO:0000256" key="7">
    <source>
        <dbReference type="ARBA" id="ARBA00022723"/>
    </source>
</evidence>
<keyword evidence="16" id="KW-0496">Mitochondrion</keyword>
<comment type="cofactor">
    <cofactor evidence="1">
        <name>Zn(2+)</name>
        <dbReference type="ChEBI" id="CHEBI:29105"/>
    </cofactor>
</comment>
<dbReference type="SUPFAM" id="SSF52540">
    <property type="entry name" value="P-loop containing nucleoside triphosphate hydrolases"/>
    <property type="match status" value="1"/>
</dbReference>
<evidence type="ECO:0000256" key="16">
    <source>
        <dbReference type="ARBA" id="ARBA00023128"/>
    </source>
</evidence>
<dbReference type="GO" id="GO:0008053">
    <property type="term" value="P:mitochondrial fusion"/>
    <property type="evidence" value="ECO:0007669"/>
    <property type="project" value="Ensembl"/>
</dbReference>
<dbReference type="Pfam" id="PF06480">
    <property type="entry name" value="FtsH_ext"/>
    <property type="match status" value="1"/>
</dbReference>
<evidence type="ECO:0000256" key="4">
    <source>
        <dbReference type="ARBA" id="ARBA00010550"/>
    </source>
</evidence>
<dbReference type="InterPro" id="IPR027417">
    <property type="entry name" value="P-loop_NTPase"/>
</dbReference>
<evidence type="ECO:0000256" key="15">
    <source>
        <dbReference type="ARBA" id="ARBA00023049"/>
    </source>
</evidence>
<dbReference type="FunFam" id="3.40.1690.20:FF:000001">
    <property type="entry name" value="AFG3-like AAA ATPase 2"/>
    <property type="match status" value="1"/>
</dbReference>
<protein>
    <recommendedName>
        <fullName evidence="20">AAA+ ATPase domain-containing protein</fullName>
    </recommendedName>
</protein>
<keyword evidence="14" id="KW-1133">Transmembrane helix</keyword>
<dbReference type="AlphaFoldDB" id="A0A9L0IQE1"/>
<evidence type="ECO:0000256" key="18">
    <source>
        <dbReference type="ARBA" id="ARBA00048778"/>
    </source>
</evidence>
<evidence type="ECO:0000256" key="19">
    <source>
        <dbReference type="SAM" id="MobiDB-lite"/>
    </source>
</evidence>
<comment type="subcellular location">
    <subcellularLocation>
        <location evidence="2">Mitochondrion inner membrane</location>
        <topology evidence="2">Multi-pass membrane protein</topology>
    </subcellularLocation>
</comment>
<dbReference type="GO" id="GO:0016887">
    <property type="term" value="F:ATP hydrolysis activity"/>
    <property type="evidence" value="ECO:0007669"/>
    <property type="project" value="InterPro"/>
</dbReference>
<dbReference type="Pfam" id="PF00004">
    <property type="entry name" value="AAA"/>
    <property type="match status" value="1"/>
</dbReference>
<feature type="region of interest" description="Disordered" evidence="19">
    <location>
        <begin position="695"/>
        <end position="726"/>
    </location>
</feature>
<evidence type="ECO:0000256" key="11">
    <source>
        <dbReference type="ARBA" id="ARBA00022833"/>
    </source>
</evidence>
<evidence type="ECO:0000313" key="21">
    <source>
        <dbReference type="Ensembl" id="ENSEASP00005039996.1"/>
    </source>
</evidence>
<evidence type="ECO:0000313" key="22">
    <source>
        <dbReference type="Proteomes" id="UP000694387"/>
    </source>
</evidence>
<gene>
    <name evidence="21" type="primary">LOC106828219</name>
</gene>
<evidence type="ECO:0000256" key="8">
    <source>
        <dbReference type="ARBA" id="ARBA00022741"/>
    </source>
</evidence>
<keyword evidence="13" id="KW-0809">Transit peptide</keyword>
<dbReference type="PANTHER" id="PTHR43655">
    <property type="entry name" value="ATP-DEPENDENT PROTEASE"/>
    <property type="match status" value="1"/>
</dbReference>
<reference evidence="21" key="3">
    <citation type="submission" date="2025-09" db="UniProtKB">
        <authorList>
            <consortium name="Ensembl"/>
        </authorList>
    </citation>
    <scope>IDENTIFICATION</scope>
</reference>
<evidence type="ECO:0000256" key="13">
    <source>
        <dbReference type="ARBA" id="ARBA00022946"/>
    </source>
</evidence>
<evidence type="ECO:0000259" key="20">
    <source>
        <dbReference type="SMART" id="SM00382"/>
    </source>
</evidence>
<dbReference type="Pfam" id="PF01434">
    <property type="entry name" value="Peptidase_M41"/>
    <property type="match status" value="1"/>
</dbReference>
<evidence type="ECO:0000256" key="10">
    <source>
        <dbReference type="ARBA" id="ARBA00022801"/>
    </source>
</evidence>
<dbReference type="FunFam" id="1.20.58.760:FF:000003">
    <property type="entry name" value="AFG3-like AAA ATPase 2"/>
    <property type="match status" value="1"/>
</dbReference>
<dbReference type="GO" id="GO:0004176">
    <property type="term" value="F:ATP-dependent peptidase activity"/>
    <property type="evidence" value="ECO:0007669"/>
    <property type="project" value="InterPro"/>
</dbReference>
<evidence type="ECO:0000256" key="2">
    <source>
        <dbReference type="ARBA" id="ARBA00004448"/>
    </source>
</evidence>
<dbReference type="HAMAP" id="MF_01458">
    <property type="entry name" value="FtsH"/>
    <property type="match status" value="1"/>
</dbReference>
<dbReference type="Gene3D" id="1.20.58.760">
    <property type="entry name" value="Peptidase M41"/>
    <property type="match status" value="1"/>
</dbReference>
<dbReference type="Gene3D" id="3.40.1690.20">
    <property type="match status" value="1"/>
</dbReference>
<dbReference type="InterPro" id="IPR003593">
    <property type="entry name" value="AAA+_ATPase"/>
</dbReference>
<dbReference type="Pfam" id="PF17862">
    <property type="entry name" value="AAA_lid_3"/>
    <property type="match status" value="1"/>
</dbReference>
<dbReference type="FunFam" id="1.10.8.60:FF:000019">
    <property type="entry name" value="AFG3-like AAA ATPase 2"/>
    <property type="match status" value="1"/>
</dbReference>
<dbReference type="CDD" id="cd19501">
    <property type="entry name" value="RecA-like_FtsH"/>
    <property type="match status" value="1"/>
</dbReference>
<dbReference type="InterPro" id="IPR000642">
    <property type="entry name" value="Peptidase_M41"/>
</dbReference>
<dbReference type="GO" id="GO:0042407">
    <property type="term" value="P:cristae formation"/>
    <property type="evidence" value="ECO:0007669"/>
    <property type="project" value="Ensembl"/>
</dbReference>
<keyword evidence="15" id="KW-0482">Metalloprotease</keyword>
<keyword evidence="6" id="KW-0812">Transmembrane</keyword>
<evidence type="ECO:0000256" key="6">
    <source>
        <dbReference type="ARBA" id="ARBA00022692"/>
    </source>
</evidence>
<evidence type="ECO:0000256" key="3">
    <source>
        <dbReference type="ARBA" id="ARBA00010044"/>
    </source>
</evidence>
<dbReference type="FunFam" id="3.40.50.300:FF:000001">
    <property type="entry name" value="ATP-dependent zinc metalloprotease FtsH"/>
    <property type="match status" value="1"/>
</dbReference>
<evidence type="ECO:0000256" key="1">
    <source>
        <dbReference type="ARBA" id="ARBA00001947"/>
    </source>
</evidence>
<dbReference type="InterPro" id="IPR041569">
    <property type="entry name" value="AAA_lid_3"/>
</dbReference>
<feature type="domain" description="AAA+ ATPase" evidence="20">
    <location>
        <begin position="276"/>
        <end position="415"/>
    </location>
</feature>
<sequence>AFFAPNRRAGLQGCLWPWTCVIGTVPCVMCVCCRKRLAGLGSFRLCFLSGTGEPKNAGPGADGGQRGGKQDDSAWWKRMQKGELPWDDKDFRSLVVLGAGVAFYLYFRDPGKEITWKHFVQYYLARGLVDRLEVVSKEFVRVIPAPGTSSETFVWFNIGSVDIFERNLTMAQWELGVEPHNQTAVIYTTESDGLVPTLLLVGILLYAARRGPMGAGRDRRAGGLFSVGETTAKILKKNVDVRFADVAGCEEAKLEIIEFVNFLKNPKQYQDLGAKIPKGAVLTGPAGTGKTLLAKATAREASVPFITVNGSEFLELFVGVGPARVHDMFAMARKNAPCILFIDEIDAIGRKRGRGHLGGQSEQENTLNQMLVEMDGFNSSTNVVVLAGTNRPDILDAALMRRGRFDRQIYISPPDIKGRSSIFKVHLRPLKLDKTLSKDTLVRKLAALTPGFTGADISNVCNEAALIAACHLSLSVQEKRFEQAIERVIGGLEKKTQVLQPSEKATVAYHEAGHAVVGWFLEHADPLLKVSIIPRGEGLGYVQCLPREQHLYTREQLLDRVCVMLGGRVAEQVFFGQITTGAQDDLRKVTQSAYAQVVQFGMSEKLGQVSFDLPRQGETLVERPYSEATAQLIDEEVRCLISSAYERTLDLLMRCRDRVDKVGKRLLEKEVLEKPDMVELLGPRPFAEKSTYEEFVEGTGSLEEDTSLPERLKGWNWGQEEGSTEH</sequence>
<dbReference type="GO" id="GO:0046872">
    <property type="term" value="F:metal ion binding"/>
    <property type="evidence" value="ECO:0007669"/>
    <property type="project" value="UniProtKB-KW"/>
</dbReference>
<proteinExistence type="inferred from homology"/>
<dbReference type="InterPro" id="IPR003960">
    <property type="entry name" value="ATPase_AAA_CS"/>
</dbReference>
<dbReference type="GO" id="GO:0005745">
    <property type="term" value="C:m-AAA complex"/>
    <property type="evidence" value="ECO:0007669"/>
    <property type="project" value="Ensembl"/>
</dbReference>
<comment type="similarity">
    <text evidence="4">In the N-terminal section; belongs to the AAA ATPase family.</text>
</comment>
<comment type="similarity">
    <text evidence="3">In the C-terminal section; belongs to the peptidase M41 family.</text>
</comment>
<dbReference type="GO" id="GO:0005524">
    <property type="term" value="F:ATP binding"/>
    <property type="evidence" value="ECO:0007669"/>
    <property type="project" value="UniProtKB-KW"/>
</dbReference>
<dbReference type="NCBIfam" id="TIGR01241">
    <property type="entry name" value="FtsH_fam"/>
    <property type="match status" value="1"/>
</dbReference>
<dbReference type="PANTHER" id="PTHR43655:SF7">
    <property type="entry name" value="AFG3-LIKE PROTEIN 1"/>
    <property type="match status" value="1"/>
</dbReference>
<evidence type="ECO:0000256" key="9">
    <source>
        <dbReference type="ARBA" id="ARBA00022792"/>
    </source>
</evidence>
<keyword evidence="12" id="KW-0067">ATP-binding</keyword>
<keyword evidence="10" id="KW-0378">Hydrolase</keyword>
<evidence type="ECO:0000256" key="17">
    <source>
        <dbReference type="ARBA" id="ARBA00023136"/>
    </source>
</evidence>
<comment type="catalytic activity">
    <reaction evidence="18">
        <text>ATP + H2O = ADP + phosphate + H(+)</text>
        <dbReference type="Rhea" id="RHEA:13065"/>
        <dbReference type="ChEBI" id="CHEBI:15377"/>
        <dbReference type="ChEBI" id="CHEBI:15378"/>
        <dbReference type="ChEBI" id="CHEBI:30616"/>
        <dbReference type="ChEBI" id="CHEBI:43474"/>
        <dbReference type="ChEBI" id="CHEBI:456216"/>
    </reaction>
    <physiologicalReaction direction="left-to-right" evidence="18">
        <dbReference type="Rhea" id="RHEA:13066"/>
    </physiologicalReaction>
</comment>
<dbReference type="InterPro" id="IPR005936">
    <property type="entry name" value="FtsH"/>
</dbReference>